<name>A0A1G2G5Q6_9BACT</name>
<sequence length="88" mass="10059">MLRPPSDSKILYLPTKNPLLVGIERFYPSKPSILRGRQIVVIGVRRIIIGRVCGRSSVAQDADTKQDHAYNTYDVHKDYPEAIKIRRP</sequence>
<accession>A0A1G2G5Q6</accession>
<evidence type="ECO:0000313" key="1">
    <source>
        <dbReference type="EMBL" id="OGZ45280.1"/>
    </source>
</evidence>
<dbReference type="EMBL" id="MHNL01000007">
    <property type="protein sequence ID" value="OGZ45280.1"/>
    <property type="molecule type" value="Genomic_DNA"/>
</dbReference>
<protein>
    <submittedName>
        <fullName evidence="1">Uncharacterized protein</fullName>
    </submittedName>
</protein>
<dbReference type="AlphaFoldDB" id="A0A1G2G5Q6"/>
<evidence type="ECO:0000313" key="2">
    <source>
        <dbReference type="Proteomes" id="UP000177785"/>
    </source>
</evidence>
<comment type="caution">
    <text evidence="1">The sequence shown here is derived from an EMBL/GenBank/DDBJ whole genome shotgun (WGS) entry which is preliminary data.</text>
</comment>
<gene>
    <name evidence="1" type="ORF">A2756_01515</name>
</gene>
<reference evidence="1 2" key="1">
    <citation type="journal article" date="2016" name="Nat. Commun.">
        <title>Thousands of microbial genomes shed light on interconnected biogeochemical processes in an aquifer system.</title>
        <authorList>
            <person name="Anantharaman K."/>
            <person name="Brown C.T."/>
            <person name="Hug L.A."/>
            <person name="Sharon I."/>
            <person name="Castelle C.J."/>
            <person name="Probst A.J."/>
            <person name="Thomas B.C."/>
            <person name="Singh A."/>
            <person name="Wilkins M.J."/>
            <person name="Karaoz U."/>
            <person name="Brodie E.L."/>
            <person name="Williams K.H."/>
            <person name="Hubbard S.S."/>
            <person name="Banfield J.F."/>
        </authorList>
    </citation>
    <scope>NUCLEOTIDE SEQUENCE [LARGE SCALE GENOMIC DNA]</scope>
</reference>
<organism evidence="1 2">
    <name type="scientific">Candidatus Ryanbacteria bacterium RIFCSPHIGHO2_01_FULL_48_27</name>
    <dbReference type="NCBI Taxonomy" id="1802115"/>
    <lineage>
        <taxon>Bacteria</taxon>
        <taxon>Candidatus Ryaniibacteriota</taxon>
    </lineage>
</organism>
<proteinExistence type="predicted"/>
<dbReference type="Proteomes" id="UP000177785">
    <property type="component" value="Unassembled WGS sequence"/>
</dbReference>